<dbReference type="EMBL" id="QWDE01000004">
    <property type="protein sequence ID" value="RFZ81838.1"/>
    <property type="molecule type" value="Genomic_DNA"/>
</dbReference>
<organism evidence="1 2">
    <name type="scientific">Mucilaginibacter terrenus</name>
    <dbReference type="NCBI Taxonomy" id="2482727"/>
    <lineage>
        <taxon>Bacteria</taxon>
        <taxon>Pseudomonadati</taxon>
        <taxon>Bacteroidota</taxon>
        <taxon>Sphingobacteriia</taxon>
        <taxon>Sphingobacteriales</taxon>
        <taxon>Sphingobacteriaceae</taxon>
        <taxon>Mucilaginibacter</taxon>
    </lineage>
</organism>
<accession>A0A3E2NLI8</accession>
<proteinExistence type="predicted"/>
<evidence type="ECO:0000313" key="2">
    <source>
        <dbReference type="Proteomes" id="UP000260823"/>
    </source>
</evidence>
<gene>
    <name evidence="1" type="ORF">DYU05_18635</name>
</gene>
<comment type="caution">
    <text evidence="1">The sequence shown here is derived from an EMBL/GenBank/DDBJ whole genome shotgun (WGS) entry which is preliminary data.</text>
</comment>
<evidence type="ECO:0000313" key="1">
    <source>
        <dbReference type="EMBL" id="RFZ81838.1"/>
    </source>
</evidence>
<sequence>MNNIKAIDDYLLNRLAPADALLFEANTLLNVDLAADVKHQQNTHSMVREYGRQAIKAEIIAVQKTLAEAPQHRNFMQRIAHLFKK</sequence>
<reference evidence="1 2" key="1">
    <citation type="submission" date="2018-08" db="EMBL/GenBank/DDBJ databases">
        <title>Mucilaginibacter terrae sp. nov., isolated from manganese diggings.</title>
        <authorList>
            <person name="Huang Y."/>
            <person name="Zhou Z."/>
        </authorList>
    </citation>
    <scope>NUCLEOTIDE SEQUENCE [LARGE SCALE GENOMIC DNA]</scope>
    <source>
        <strain evidence="1 2">ZH6</strain>
    </source>
</reference>
<keyword evidence="2" id="KW-1185">Reference proteome</keyword>
<dbReference type="AlphaFoldDB" id="A0A3E2NLI8"/>
<name>A0A3E2NLI8_9SPHI</name>
<dbReference type="Proteomes" id="UP000260823">
    <property type="component" value="Unassembled WGS sequence"/>
</dbReference>
<protein>
    <submittedName>
        <fullName evidence="1">Uncharacterized protein</fullName>
    </submittedName>
</protein>